<accession>A0A1I5QBZ3</accession>
<reference evidence="1 2" key="1">
    <citation type="submission" date="2016-10" db="EMBL/GenBank/DDBJ databases">
        <authorList>
            <person name="de Groot N.N."/>
        </authorList>
    </citation>
    <scope>NUCLEOTIDE SEQUENCE [LARGE SCALE GENOMIC DNA]</scope>
    <source>
        <strain evidence="1 2">EP1-55-1</strain>
    </source>
</reference>
<sequence length="499" mass="56455">MNFIKTLVILLLLIIAAIYGLLFTPQGNSLLKPIIEDEISKKVSIPVKLDTFMLNIENFKIVLTMNDKSYIAAKGSLNILAQSLEVFYDIKIDELSNLKKLIGKKLNGSLNTNGTIKGDRYIIHIDGKTNFANSDTLYHIELKDYEPQNIKTTTKHMQIDRLLYAINQPIYTNGTADIKAEIKSLELEKLDGYVISKISDSTLNPEPFKNEFNISIPSDITINADINTKLKNTKAISSINIASTINNLSSKVFTYDLKKNSIKADYSLEIPNLDKLYFFTNKHLQGDITITGNVKRAEDLMQLTGHTDTLGGAVDFTLKNETLKVNIKNIQTVALTDMLLYPHIFDSRANAKIDYDVNSKKGTLHAELYDGQILPNELSFLIKQFTNFDITKEIYEHTVLDTNIDNKLLHSNLHMKSRYTEISTKDAMIDLEKETIDTKLNINIKKSIIPVLLTGSLTKPSIKIESDELIKKRAIKEIEKKLPEEIKNSPLKNLIKNLF</sequence>
<evidence type="ECO:0000313" key="2">
    <source>
        <dbReference type="Proteomes" id="UP000199227"/>
    </source>
</evidence>
<dbReference type="STRING" id="223786.SAMN05216234_11933"/>
<keyword evidence="2" id="KW-1185">Reference proteome</keyword>
<proteinExistence type="predicted"/>
<evidence type="ECO:0008006" key="3">
    <source>
        <dbReference type="Google" id="ProtNLM"/>
    </source>
</evidence>
<organism evidence="1 2">
    <name type="scientific">Hydrogenimonas thermophila</name>
    <dbReference type="NCBI Taxonomy" id="223786"/>
    <lineage>
        <taxon>Bacteria</taxon>
        <taxon>Pseudomonadati</taxon>
        <taxon>Campylobacterota</taxon>
        <taxon>Epsilonproteobacteria</taxon>
        <taxon>Campylobacterales</taxon>
        <taxon>Hydrogenimonadaceae</taxon>
        <taxon>Hydrogenimonas</taxon>
    </lineage>
</organism>
<evidence type="ECO:0000313" key="1">
    <source>
        <dbReference type="EMBL" id="SFP43792.1"/>
    </source>
</evidence>
<gene>
    <name evidence="1" type="ORF">SAMN05216234_11933</name>
</gene>
<dbReference type="RefSeq" id="WP_092912553.1">
    <property type="nucleotide sequence ID" value="NZ_FOXB01000019.1"/>
</dbReference>
<name>A0A1I5QBZ3_9BACT</name>
<dbReference type="AlphaFoldDB" id="A0A1I5QBZ3"/>
<protein>
    <recommendedName>
        <fullName evidence="3">AsmA-like C-terminal region</fullName>
    </recommendedName>
</protein>
<dbReference type="OrthoDB" id="5341790at2"/>
<dbReference type="EMBL" id="FOXB01000019">
    <property type="protein sequence ID" value="SFP43792.1"/>
    <property type="molecule type" value="Genomic_DNA"/>
</dbReference>
<dbReference type="Proteomes" id="UP000199227">
    <property type="component" value="Unassembled WGS sequence"/>
</dbReference>